<proteinExistence type="predicted"/>
<keyword evidence="1" id="KW-0472">Membrane</keyword>
<evidence type="ECO:0000256" key="1">
    <source>
        <dbReference type="SAM" id="Phobius"/>
    </source>
</evidence>
<evidence type="ECO:0000313" key="3">
    <source>
        <dbReference type="Proteomes" id="UP001634393"/>
    </source>
</evidence>
<accession>A0ABD3TX13</accession>
<name>A0ABD3TX13_9LAMI</name>
<protein>
    <submittedName>
        <fullName evidence="2">Uncharacterized protein</fullName>
    </submittedName>
</protein>
<feature type="transmembrane region" description="Helical" evidence="1">
    <location>
        <begin position="86"/>
        <end position="104"/>
    </location>
</feature>
<dbReference type="AlphaFoldDB" id="A0ABD3TX13"/>
<keyword evidence="1" id="KW-1133">Transmembrane helix</keyword>
<reference evidence="2 3" key="1">
    <citation type="submission" date="2024-12" db="EMBL/GenBank/DDBJ databases">
        <title>The unique morphological basis and parallel evolutionary history of personate flowers in Penstemon.</title>
        <authorList>
            <person name="Depatie T.H."/>
            <person name="Wessinger C.A."/>
        </authorList>
    </citation>
    <scope>NUCLEOTIDE SEQUENCE [LARGE SCALE GENOMIC DNA]</scope>
    <source>
        <strain evidence="2">WTNN_2</strain>
        <tissue evidence="2">Leaf</tissue>
    </source>
</reference>
<sequence>MCRRKVLGYLTPTNSNFSLMFTKVLLFRSAYARQRLRNVRKSLLRLLRRCHLNCAGRQHQYGSGCSNSGSSYWLERCKASKIKRNYSCVSFGYLMVVISSKAFYQALGGRYTME</sequence>
<organism evidence="2 3">
    <name type="scientific">Penstemon smallii</name>
    <dbReference type="NCBI Taxonomy" id="265156"/>
    <lineage>
        <taxon>Eukaryota</taxon>
        <taxon>Viridiplantae</taxon>
        <taxon>Streptophyta</taxon>
        <taxon>Embryophyta</taxon>
        <taxon>Tracheophyta</taxon>
        <taxon>Spermatophyta</taxon>
        <taxon>Magnoliopsida</taxon>
        <taxon>eudicotyledons</taxon>
        <taxon>Gunneridae</taxon>
        <taxon>Pentapetalae</taxon>
        <taxon>asterids</taxon>
        <taxon>lamiids</taxon>
        <taxon>Lamiales</taxon>
        <taxon>Plantaginaceae</taxon>
        <taxon>Cheloneae</taxon>
        <taxon>Penstemon</taxon>
    </lineage>
</organism>
<keyword evidence="1" id="KW-0812">Transmembrane</keyword>
<comment type="caution">
    <text evidence="2">The sequence shown here is derived from an EMBL/GenBank/DDBJ whole genome shotgun (WGS) entry which is preliminary data.</text>
</comment>
<keyword evidence="3" id="KW-1185">Reference proteome</keyword>
<evidence type="ECO:0000313" key="2">
    <source>
        <dbReference type="EMBL" id="KAL3841241.1"/>
    </source>
</evidence>
<dbReference type="EMBL" id="JBJXBP010000003">
    <property type="protein sequence ID" value="KAL3841241.1"/>
    <property type="molecule type" value="Genomic_DNA"/>
</dbReference>
<gene>
    <name evidence="2" type="ORF">ACJIZ3_025832</name>
</gene>
<dbReference type="Proteomes" id="UP001634393">
    <property type="component" value="Unassembled WGS sequence"/>
</dbReference>